<dbReference type="GO" id="GO:0015979">
    <property type="term" value="P:photosynthesis"/>
    <property type="evidence" value="ECO:0007669"/>
    <property type="project" value="UniProtKB-UniRule"/>
</dbReference>
<dbReference type="InterPro" id="IPR036062">
    <property type="entry name" value="PSI_PsaJ_sf"/>
</dbReference>
<dbReference type="Gene3D" id="1.20.5.510">
    <property type="entry name" value="Single helix bin"/>
    <property type="match status" value="1"/>
</dbReference>
<evidence type="ECO:0000256" key="7">
    <source>
        <dbReference type="ARBA" id="ARBA00022989"/>
    </source>
</evidence>
<evidence type="ECO:0000256" key="3">
    <source>
        <dbReference type="ARBA" id="ARBA00006318"/>
    </source>
</evidence>
<evidence type="ECO:0000256" key="10">
    <source>
        <dbReference type="HAMAP-Rule" id="MF_00522"/>
    </source>
</evidence>
<evidence type="ECO:0000256" key="2">
    <source>
        <dbReference type="ARBA" id="ARBA00004167"/>
    </source>
</evidence>
<geneLocation type="chloroplast" evidence="11"/>
<sequence>MQDVKTYPPTAPVPATSRFGSLAGSLIEINRFSPDALVSPFAQ</sequence>
<dbReference type="AlphaFoldDB" id="A0A482CJK3"/>
<dbReference type="GO" id="GO:0009535">
    <property type="term" value="C:chloroplast thylakoid membrane"/>
    <property type="evidence" value="ECO:0007669"/>
    <property type="project" value="UniProtKB-SubCell"/>
</dbReference>
<evidence type="ECO:0000313" key="11">
    <source>
        <dbReference type="EMBL" id="QBL76354.1"/>
    </source>
</evidence>
<keyword evidence="10" id="KW-0793">Thylakoid</keyword>
<evidence type="ECO:0000256" key="9">
    <source>
        <dbReference type="ARBA" id="ARBA00033429"/>
    </source>
</evidence>
<evidence type="ECO:0000256" key="5">
    <source>
        <dbReference type="ARBA" id="ARBA00022692"/>
    </source>
</evidence>
<evidence type="ECO:0000256" key="6">
    <source>
        <dbReference type="ARBA" id="ARBA00022836"/>
    </source>
</evidence>
<evidence type="ECO:0000256" key="4">
    <source>
        <dbReference type="ARBA" id="ARBA00019868"/>
    </source>
</evidence>
<protein>
    <recommendedName>
        <fullName evidence="4 10">Photosystem I reaction center subunit IX</fullName>
    </recommendedName>
    <alternativeName>
        <fullName evidence="9 10">PSI-J</fullName>
    </alternativeName>
</protein>
<reference evidence="11" key="2">
    <citation type="journal article" date="2019" name="J. ISSAAS">
        <title>The Unique Evolutionary Trajectory 1 and Dynamic Conformations of DR and IR/DR-coexisting Plastomes of the Early Vascular Plant Selaginellaceae (Lycophyte).</title>
        <authorList>
            <person name="Zhang H.-R."/>
            <person name="Xiang Q.-P."/>
            <person name="Zhang X.-C."/>
        </authorList>
    </citation>
    <scope>NUCLEOTIDE SEQUENCE</scope>
</reference>
<dbReference type="RefSeq" id="YP_009589774.1">
    <property type="nucleotide sequence ID" value="NC_041645.1"/>
</dbReference>
<evidence type="ECO:0000256" key="1">
    <source>
        <dbReference type="ARBA" id="ARBA00002115"/>
    </source>
</evidence>
<keyword evidence="7 10" id="KW-1133">Transmembrane helix</keyword>
<comment type="subcellular location">
    <subcellularLocation>
        <location evidence="2">Membrane</location>
        <topology evidence="2">Single-pass membrane protein</topology>
    </subcellularLocation>
    <subcellularLocation>
        <location evidence="10">Plastid</location>
        <location evidence="10">Chloroplast thylakoid membrane</location>
        <topology evidence="10">Single-pass membrane protein</topology>
    </subcellularLocation>
</comment>
<keyword evidence="11" id="KW-0934">Plastid</keyword>
<dbReference type="HAMAP" id="MF_00522">
    <property type="entry name" value="PSI_PsaJ"/>
    <property type="match status" value="1"/>
</dbReference>
<keyword evidence="6 10" id="KW-0603">Photosystem I</keyword>
<keyword evidence="5 10" id="KW-0812">Transmembrane</keyword>
<keyword evidence="8 10" id="KW-0472">Membrane</keyword>
<reference evidence="11" key="1">
    <citation type="submission" date="2018-07" db="EMBL/GenBank/DDBJ databases">
        <authorList>
            <person name="Zhang H."/>
            <person name="Zhang X."/>
        </authorList>
    </citation>
    <scope>NUCLEOTIDE SEQUENCE</scope>
</reference>
<gene>
    <name evidence="10 11" type="primary">psaJ</name>
</gene>
<dbReference type="PANTHER" id="PTHR36082">
    <property type="match status" value="1"/>
</dbReference>
<accession>A0A482CJK3</accession>
<dbReference type="EMBL" id="MH598536">
    <property type="protein sequence ID" value="QBL76354.1"/>
    <property type="molecule type" value="Genomic_DNA"/>
</dbReference>
<dbReference type="GeneID" id="39721656"/>
<dbReference type="PANTHER" id="PTHR36082:SF2">
    <property type="entry name" value="PHOTOSYSTEM I REACTION CENTER SUBUNIT IX"/>
    <property type="match status" value="1"/>
</dbReference>
<comment type="similarity">
    <text evidence="3 10">Belongs to the PsaJ family.</text>
</comment>
<comment type="function">
    <text evidence="1 10">May help in the organization of the PsaE and PsaF subunits.</text>
</comment>
<dbReference type="Pfam" id="PF01701">
    <property type="entry name" value="PSI_PsaJ"/>
    <property type="match status" value="1"/>
</dbReference>
<keyword evidence="11" id="KW-0150">Chloroplast</keyword>
<dbReference type="SUPFAM" id="SSF81544">
    <property type="entry name" value="Subunit IX of photosystem I reaction centre, PsaJ"/>
    <property type="match status" value="1"/>
</dbReference>
<proteinExistence type="inferred from homology"/>
<evidence type="ECO:0000256" key="8">
    <source>
        <dbReference type="ARBA" id="ARBA00023136"/>
    </source>
</evidence>
<keyword evidence="10" id="KW-0602">Photosynthesis</keyword>
<dbReference type="GO" id="GO:0009522">
    <property type="term" value="C:photosystem I"/>
    <property type="evidence" value="ECO:0007669"/>
    <property type="project" value="UniProtKB-KW"/>
</dbReference>
<name>A0A482CJK3_9TRAC</name>
<dbReference type="InterPro" id="IPR002615">
    <property type="entry name" value="PSI_PsaJ"/>
</dbReference>
<organism evidence="11">
    <name type="scientific">Selaginella sanguinolenta</name>
    <dbReference type="NCBI Taxonomy" id="493175"/>
    <lineage>
        <taxon>Eukaryota</taxon>
        <taxon>Viridiplantae</taxon>
        <taxon>Streptophyta</taxon>
        <taxon>Embryophyta</taxon>
        <taxon>Tracheophyta</taxon>
        <taxon>Lycopodiopsida</taxon>
        <taxon>Selaginellales</taxon>
        <taxon>Selaginellaceae</taxon>
        <taxon>Selaginella</taxon>
    </lineage>
</organism>